<protein>
    <submittedName>
        <fullName evidence="1">Uncharacterized protein</fullName>
    </submittedName>
</protein>
<sequence length="43" mass="4829">MDWQHCEAISVAPFPRKSISYDPRRGHCNTSGTIDSFPHAIAE</sequence>
<organism evidence="1 2">
    <name type="scientific">Caballeronia insecticola</name>
    <dbReference type="NCBI Taxonomy" id="758793"/>
    <lineage>
        <taxon>Bacteria</taxon>
        <taxon>Pseudomonadati</taxon>
        <taxon>Pseudomonadota</taxon>
        <taxon>Betaproteobacteria</taxon>
        <taxon>Burkholderiales</taxon>
        <taxon>Burkholderiaceae</taxon>
        <taxon>Caballeronia</taxon>
    </lineage>
</organism>
<keyword evidence="2" id="KW-1185">Reference proteome</keyword>
<evidence type="ECO:0000313" key="1">
    <source>
        <dbReference type="EMBL" id="BAN24357.1"/>
    </source>
</evidence>
<dbReference type="Proteomes" id="UP000013966">
    <property type="component" value="Chromosome 1"/>
</dbReference>
<reference evidence="1 2" key="1">
    <citation type="journal article" date="2013" name="Genome Announc.">
        <title>Complete Genome Sequence of Burkholderia sp. Strain RPE64, Bacterial Symbiont of the Bean Bug Riptortus pedestris.</title>
        <authorList>
            <person name="Shibata T.F."/>
            <person name="Maeda T."/>
            <person name="Nikoh N."/>
            <person name="Yamaguchi K."/>
            <person name="Oshima K."/>
            <person name="Hattori M."/>
            <person name="Nishiyama T."/>
            <person name="Hasebe M."/>
            <person name="Fukatsu T."/>
            <person name="Kikuchi Y."/>
            <person name="Shigenobu S."/>
        </authorList>
    </citation>
    <scope>NUCLEOTIDE SEQUENCE [LARGE SCALE GENOMIC DNA]</scope>
</reference>
<reference evidence="1 2" key="2">
    <citation type="journal article" date="2018" name="Int. J. Syst. Evol. Microbiol.">
        <title>Burkholderia insecticola sp. nov., a gut symbiotic bacterium of the bean bug Riptortus pedestris.</title>
        <authorList>
            <person name="Takeshita K."/>
            <person name="Tamaki H."/>
            <person name="Ohbayashi T."/>
            <person name="Meng X.-Y."/>
            <person name="Sone T."/>
            <person name="Mitani Y."/>
            <person name="Peeters C."/>
            <person name="Kikuchi Y."/>
            <person name="Vandamme P."/>
        </authorList>
    </citation>
    <scope>NUCLEOTIDE SEQUENCE [LARGE SCALE GENOMIC DNA]</scope>
    <source>
        <strain evidence="1">RPE64</strain>
    </source>
</reference>
<name>R4X0E2_9BURK</name>
<dbReference type="PATRIC" id="fig|758793.3.peg.2609"/>
<proteinExistence type="predicted"/>
<accession>R4X0E2</accession>
<dbReference type="HOGENOM" id="CLU_3230729_0_0_4"/>
<dbReference type="AlphaFoldDB" id="R4X0E2"/>
<dbReference type="STRING" id="758793.BRPE64_ACDS26030"/>
<evidence type="ECO:0000313" key="2">
    <source>
        <dbReference type="Proteomes" id="UP000013966"/>
    </source>
</evidence>
<gene>
    <name evidence="1" type="ORF">BRPE64_ACDS26030</name>
</gene>
<dbReference type="EMBL" id="AP013058">
    <property type="protein sequence ID" value="BAN24357.1"/>
    <property type="molecule type" value="Genomic_DNA"/>
</dbReference>
<dbReference type="KEGG" id="buo:BRPE64_ACDS26030"/>